<gene>
    <name evidence="2" type="ORF">GCM10009675_36600</name>
</gene>
<feature type="region of interest" description="Disordered" evidence="1">
    <location>
        <begin position="37"/>
        <end position="64"/>
    </location>
</feature>
<evidence type="ECO:0000313" key="3">
    <source>
        <dbReference type="Proteomes" id="UP001500467"/>
    </source>
</evidence>
<keyword evidence="3" id="KW-1185">Reference proteome</keyword>
<dbReference type="EMBL" id="BAAALM010000013">
    <property type="protein sequence ID" value="GAA1212113.1"/>
    <property type="molecule type" value="Genomic_DNA"/>
</dbReference>
<sequence>MDFDPGTRTVARRVASPAVAGVVAAVGAVQEVAVGTGSSVDTESLSHARRATARVRRLRTNPEA</sequence>
<proteinExistence type="predicted"/>
<name>A0ABP4G364_9PSEU</name>
<feature type="compositionally biased region" description="Basic residues" evidence="1">
    <location>
        <begin position="47"/>
        <end position="64"/>
    </location>
</feature>
<comment type="caution">
    <text evidence="2">The sequence shown here is derived from an EMBL/GenBank/DDBJ whole genome shotgun (WGS) entry which is preliminary data.</text>
</comment>
<reference evidence="3" key="1">
    <citation type="journal article" date="2019" name="Int. J. Syst. Evol. Microbiol.">
        <title>The Global Catalogue of Microorganisms (GCM) 10K type strain sequencing project: providing services to taxonomists for standard genome sequencing and annotation.</title>
        <authorList>
            <consortium name="The Broad Institute Genomics Platform"/>
            <consortium name="The Broad Institute Genome Sequencing Center for Infectious Disease"/>
            <person name="Wu L."/>
            <person name="Ma J."/>
        </authorList>
    </citation>
    <scope>NUCLEOTIDE SEQUENCE [LARGE SCALE GENOMIC DNA]</scope>
    <source>
        <strain evidence="3">JCM 13022</strain>
    </source>
</reference>
<evidence type="ECO:0000256" key="1">
    <source>
        <dbReference type="SAM" id="MobiDB-lite"/>
    </source>
</evidence>
<dbReference type="Proteomes" id="UP001500467">
    <property type="component" value="Unassembled WGS sequence"/>
</dbReference>
<protein>
    <submittedName>
        <fullName evidence="2">Uncharacterized protein</fullName>
    </submittedName>
</protein>
<organism evidence="2 3">
    <name type="scientific">Prauserella alba</name>
    <dbReference type="NCBI Taxonomy" id="176898"/>
    <lineage>
        <taxon>Bacteria</taxon>
        <taxon>Bacillati</taxon>
        <taxon>Actinomycetota</taxon>
        <taxon>Actinomycetes</taxon>
        <taxon>Pseudonocardiales</taxon>
        <taxon>Pseudonocardiaceae</taxon>
        <taxon>Prauserella</taxon>
    </lineage>
</organism>
<accession>A0ABP4G364</accession>
<evidence type="ECO:0000313" key="2">
    <source>
        <dbReference type="EMBL" id="GAA1212113.1"/>
    </source>
</evidence>